<keyword evidence="2 7" id="KW-0699">rRNA-binding</keyword>
<dbReference type="HAMAP" id="MF_00382">
    <property type="entry name" value="Ribosomal_bL20"/>
    <property type="match status" value="1"/>
</dbReference>
<dbReference type="NCBIfam" id="TIGR01032">
    <property type="entry name" value="rplT_bact"/>
    <property type="match status" value="1"/>
</dbReference>
<comment type="similarity">
    <text evidence="1 6">Belongs to the bacterial ribosomal protein bL20 family.</text>
</comment>
<dbReference type="Gene3D" id="6.10.160.10">
    <property type="match status" value="1"/>
</dbReference>
<keyword evidence="5 6" id="KW-0687">Ribonucleoprotein</keyword>
<evidence type="ECO:0000256" key="7">
    <source>
        <dbReference type="RuleBase" id="RU004311"/>
    </source>
</evidence>
<reference evidence="8" key="2">
    <citation type="journal article" date="2016" name="New Phytol.">
        <title>Evolutionary dynamics of the plastid inverted repeat: the effects of expansion, contraction, and loss on substitution rates.</title>
        <authorList>
            <person name="Zhu A."/>
            <person name="Guo W."/>
            <person name="Gupta S."/>
            <person name="Fan W."/>
            <person name="Mower J.P."/>
        </authorList>
    </citation>
    <scope>NUCLEOTIDE SEQUENCE</scope>
</reference>
<dbReference type="PRINTS" id="PR00062">
    <property type="entry name" value="RIBOSOMALL20"/>
</dbReference>
<name>A0A0B5EKF5_GNEGN</name>
<protein>
    <recommendedName>
        <fullName evidence="7">50S ribosomal protein L20</fullName>
    </recommendedName>
</protein>
<evidence type="ECO:0000256" key="2">
    <source>
        <dbReference type="ARBA" id="ARBA00022730"/>
    </source>
</evidence>
<dbReference type="GeneID" id="22975685"/>
<dbReference type="Pfam" id="PF00453">
    <property type="entry name" value="Ribosomal_L20"/>
    <property type="match status" value="1"/>
</dbReference>
<dbReference type="GO" id="GO:0005840">
    <property type="term" value="C:ribosome"/>
    <property type="evidence" value="ECO:0007669"/>
    <property type="project" value="UniProtKB-KW"/>
</dbReference>
<dbReference type="InterPro" id="IPR035566">
    <property type="entry name" value="Ribosomal_protein_bL20_C"/>
</dbReference>
<sequence length="115" mass="13747">MTRVKRGFTARRRRNKILTFASGFRGSHSKQFRVAKQQKKRALISAERDRMKRKRDFRRLWIARINAAVRFSGLSYNQFVYCMYKNRLSQNRKNLAQIATLCTPFFSTFSQKIMT</sequence>
<dbReference type="PANTHER" id="PTHR10986">
    <property type="entry name" value="39S RIBOSOMAL PROTEIN L20"/>
    <property type="match status" value="1"/>
</dbReference>
<reference evidence="9" key="1">
    <citation type="submission" date="2015-05" db="EMBL/GenBank/DDBJ databases">
        <title>Five gymnosperm plastomes reveal rampant rearrangements in Cupressophytes and the retention of ndh pseudogenes in Abies sibirica and Pinus sylvestris.</title>
        <authorList>
            <person name="Wu Z."/>
            <person name="Arvestad L."/>
            <person name="Thompson S.L."/>
        </authorList>
    </citation>
    <scope>NUCLEOTIDE SEQUENCE</scope>
</reference>
<dbReference type="EMBL" id="KP099649">
    <property type="protein sequence ID" value="AJE71494.1"/>
    <property type="molecule type" value="Genomic_DNA"/>
</dbReference>
<organism evidence="8">
    <name type="scientific">Gnetum gnemon</name>
    <name type="common">Spanish joint-fir</name>
    <name type="synonym">Gnetum acutatum</name>
    <dbReference type="NCBI Taxonomy" id="3382"/>
    <lineage>
        <taxon>Eukaryota</taxon>
        <taxon>Viridiplantae</taxon>
        <taxon>Streptophyta</taxon>
        <taxon>Embryophyta</taxon>
        <taxon>Tracheophyta</taxon>
        <taxon>Spermatophyta</taxon>
        <taxon>Gnetopsida</taxon>
        <taxon>Gnetidae</taxon>
        <taxon>Gnetales</taxon>
        <taxon>Gnetaceae</taxon>
        <taxon>Gnetum</taxon>
    </lineage>
</organism>
<dbReference type="GO" id="GO:1990904">
    <property type="term" value="C:ribonucleoprotein complex"/>
    <property type="evidence" value="ECO:0007669"/>
    <property type="project" value="UniProtKB-KW"/>
</dbReference>
<accession>A0A0B5EKF5</accession>
<dbReference type="RefSeq" id="YP_009117866.1">
    <property type="nucleotide sequence ID" value="NC_026301.1"/>
</dbReference>
<evidence type="ECO:0000256" key="5">
    <source>
        <dbReference type="ARBA" id="ARBA00023274"/>
    </source>
</evidence>
<evidence type="ECO:0000256" key="6">
    <source>
        <dbReference type="RuleBase" id="RU000561"/>
    </source>
</evidence>
<keyword evidence="9" id="KW-0150">Chloroplast</keyword>
<dbReference type="SUPFAM" id="SSF74731">
    <property type="entry name" value="Ribosomal protein L20"/>
    <property type="match status" value="1"/>
</dbReference>
<keyword evidence="4 6" id="KW-0689">Ribosomal protein</keyword>
<evidence type="ECO:0000256" key="3">
    <source>
        <dbReference type="ARBA" id="ARBA00022884"/>
    </source>
</evidence>
<evidence type="ECO:0000313" key="8">
    <source>
        <dbReference type="EMBL" id="AJE71494.1"/>
    </source>
</evidence>
<dbReference type="AlphaFoldDB" id="A0A0B5EKF5"/>
<gene>
    <name evidence="8" type="primary">rpl20</name>
</gene>
<dbReference type="PROSITE" id="PS00937">
    <property type="entry name" value="RIBOSOMAL_L20"/>
    <property type="match status" value="1"/>
</dbReference>
<dbReference type="InterPro" id="IPR049946">
    <property type="entry name" value="RIBOSOMAL_L20_CS"/>
</dbReference>
<proteinExistence type="inferred from homology"/>
<dbReference type="GO" id="GO:0006412">
    <property type="term" value="P:translation"/>
    <property type="evidence" value="ECO:0007669"/>
    <property type="project" value="InterPro"/>
</dbReference>
<geneLocation type="plastid" evidence="8"/>
<evidence type="ECO:0000256" key="4">
    <source>
        <dbReference type="ARBA" id="ARBA00022980"/>
    </source>
</evidence>
<keyword evidence="8" id="KW-0934">Plastid</keyword>
<dbReference type="InterPro" id="IPR005813">
    <property type="entry name" value="Ribosomal_bL20"/>
</dbReference>
<dbReference type="GO" id="GO:0019843">
    <property type="term" value="F:rRNA binding"/>
    <property type="evidence" value="ECO:0007669"/>
    <property type="project" value="UniProtKB-KW"/>
</dbReference>
<evidence type="ECO:0000313" key="9">
    <source>
        <dbReference type="EMBL" id="ALK01095.1"/>
    </source>
</evidence>
<dbReference type="Gene3D" id="1.10.1900.20">
    <property type="entry name" value="Ribosomal protein L20"/>
    <property type="match status" value="1"/>
</dbReference>
<keyword evidence="3 7" id="KW-0694">RNA-binding</keyword>
<evidence type="ECO:0000256" key="1">
    <source>
        <dbReference type="ARBA" id="ARBA00007698"/>
    </source>
</evidence>
<dbReference type="GO" id="GO:0003735">
    <property type="term" value="F:structural constituent of ribosome"/>
    <property type="evidence" value="ECO:0007669"/>
    <property type="project" value="InterPro"/>
</dbReference>
<dbReference type="CDD" id="cd07026">
    <property type="entry name" value="Ribosomal_L20"/>
    <property type="match status" value="1"/>
</dbReference>
<dbReference type="EMBL" id="KR476377">
    <property type="protein sequence ID" value="ALK01095.1"/>
    <property type="molecule type" value="Genomic_DNA"/>
</dbReference>
<comment type="function">
    <text evidence="7">Binds directly to 23S ribosomal RNA and is necessary for the in vitro assembly process of the 50S ribosomal subunit. It is not involved in the protein synthesizing functions of that subunit.</text>
</comment>